<reference evidence="1 2" key="1">
    <citation type="journal article" date="2019" name="Sci. Rep.">
        <title>Orb-weaving spider Araneus ventricosus genome elucidates the spidroin gene catalogue.</title>
        <authorList>
            <person name="Kono N."/>
            <person name="Nakamura H."/>
            <person name="Ohtoshi R."/>
            <person name="Moran D.A.P."/>
            <person name="Shinohara A."/>
            <person name="Yoshida Y."/>
            <person name="Fujiwara M."/>
            <person name="Mori M."/>
            <person name="Tomita M."/>
            <person name="Arakawa K."/>
        </authorList>
    </citation>
    <scope>NUCLEOTIDE SEQUENCE [LARGE SCALE GENOMIC DNA]</scope>
</reference>
<accession>A0A4Y2DEP3</accession>
<gene>
    <name evidence="1" type="ORF">AVEN_101175_1</name>
</gene>
<dbReference type="Proteomes" id="UP000499080">
    <property type="component" value="Unassembled WGS sequence"/>
</dbReference>
<evidence type="ECO:0000313" key="2">
    <source>
        <dbReference type="Proteomes" id="UP000499080"/>
    </source>
</evidence>
<proteinExistence type="predicted"/>
<protein>
    <submittedName>
        <fullName evidence="1">Uncharacterized protein</fullName>
    </submittedName>
</protein>
<sequence>MINLGDGVVQRRDRTIGYTITCWRSLLTASVTLATSVRVTLSCIHKTYSEVSIERFPIKKFTNSYSYRAKILGTTIPIWNDFPTEKASAFDNRRCGDPRRPVQAPTMSFSPSHKMIVINVTVSTCFCFYKSVIHSMSY</sequence>
<name>A0A4Y2DEP3_ARAVE</name>
<dbReference type="AlphaFoldDB" id="A0A4Y2DEP3"/>
<comment type="caution">
    <text evidence="1">The sequence shown here is derived from an EMBL/GenBank/DDBJ whole genome shotgun (WGS) entry which is preliminary data.</text>
</comment>
<evidence type="ECO:0000313" key="1">
    <source>
        <dbReference type="EMBL" id="GBM14536.1"/>
    </source>
</evidence>
<keyword evidence="2" id="KW-1185">Reference proteome</keyword>
<dbReference type="EMBL" id="BGPR01000344">
    <property type="protein sequence ID" value="GBM14536.1"/>
    <property type="molecule type" value="Genomic_DNA"/>
</dbReference>
<organism evidence="1 2">
    <name type="scientific">Araneus ventricosus</name>
    <name type="common">Orbweaver spider</name>
    <name type="synonym">Epeira ventricosa</name>
    <dbReference type="NCBI Taxonomy" id="182803"/>
    <lineage>
        <taxon>Eukaryota</taxon>
        <taxon>Metazoa</taxon>
        <taxon>Ecdysozoa</taxon>
        <taxon>Arthropoda</taxon>
        <taxon>Chelicerata</taxon>
        <taxon>Arachnida</taxon>
        <taxon>Araneae</taxon>
        <taxon>Araneomorphae</taxon>
        <taxon>Entelegynae</taxon>
        <taxon>Araneoidea</taxon>
        <taxon>Araneidae</taxon>
        <taxon>Araneus</taxon>
    </lineage>
</organism>